<dbReference type="CDD" id="cd11065">
    <property type="entry name" value="CYP64-like"/>
    <property type="match status" value="1"/>
</dbReference>
<dbReference type="SUPFAM" id="SSF48264">
    <property type="entry name" value="Cytochrome P450"/>
    <property type="match status" value="1"/>
</dbReference>
<evidence type="ECO:0000313" key="16">
    <source>
        <dbReference type="Proteomes" id="UP000053558"/>
    </source>
</evidence>
<dbReference type="GeneID" id="19211175"/>
<dbReference type="InterPro" id="IPR001128">
    <property type="entry name" value="Cyt_P450"/>
</dbReference>
<evidence type="ECO:0000256" key="14">
    <source>
        <dbReference type="RuleBase" id="RU000461"/>
    </source>
</evidence>
<keyword evidence="11 14" id="KW-0503">Monooxygenase</keyword>
<evidence type="ECO:0000313" key="15">
    <source>
        <dbReference type="EMBL" id="EIW84708.1"/>
    </source>
</evidence>
<dbReference type="PANTHER" id="PTHR46300:SF2">
    <property type="entry name" value="CYTOCHROME P450 MONOOXYGENASE ALNH-RELATED"/>
    <property type="match status" value="1"/>
</dbReference>
<evidence type="ECO:0000256" key="4">
    <source>
        <dbReference type="ARBA" id="ARBA00010617"/>
    </source>
</evidence>
<dbReference type="PANTHER" id="PTHR46300">
    <property type="entry name" value="P450, PUTATIVE (EUROFUNG)-RELATED-RELATED"/>
    <property type="match status" value="1"/>
</dbReference>
<keyword evidence="9 14" id="KW-0560">Oxidoreductase</keyword>
<evidence type="ECO:0000256" key="13">
    <source>
        <dbReference type="PIRSR" id="PIRSR602401-1"/>
    </source>
</evidence>
<dbReference type="InterPro" id="IPR002401">
    <property type="entry name" value="Cyt_P450_E_grp-I"/>
</dbReference>
<evidence type="ECO:0000256" key="8">
    <source>
        <dbReference type="ARBA" id="ARBA00022989"/>
    </source>
</evidence>
<dbReference type="OrthoDB" id="2789670at2759"/>
<dbReference type="InterPro" id="IPR050364">
    <property type="entry name" value="Cytochrome_P450_fung"/>
</dbReference>
<evidence type="ECO:0000256" key="9">
    <source>
        <dbReference type="ARBA" id="ARBA00023002"/>
    </source>
</evidence>
<dbReference type="Pfam" id="PF00067">
    <property type="entry name" value="p450"/>
    <property type="match status" value="2"/>
</dbReference>
<comment type="cofactor">
    <cofactor evidence="1 13">
        <name>heme</name>
        <dbReference type="ChEBI" id="CHEBI:30413"/>
    </cofactor>
</comment>
<keyword evidence="10 13" id="KW-0408">Iron</keyword>
<dbReference type="PROSITE" id="PS00086">
    <property type="entry name" value="CYTOCHROME_P450"/>
    <property type="match status" value="1"/>
</dbReference>
<keyword evidence="7 13" id="KW-0479">Metal-binding</keyword>
<organism evidence="15 16">
    <name type="scientific">Coniophora puteana (strain RWD-64-598)</name>
    <name type="common">Brown rot fungus</name>
    <dbReference type="NCBI Taxonomy" id="741705"/>
    <lineage>
        <taxon>Eukaryota</taxon>
        <taxon>Fungi</taxon>
        <taxon>Dikarya</taxon>
        <taxon>Basidiomycota</taxon>
        <taxon>Agaricomycotina</taxon>
        <taxon>Agaricomycetes</taxon>
        <taxon>Agaricomycetidae</taxon>
        <taxon>Boletales</taxon>
        <taxon>Coniophorineae</taxon>
        <taxon>Coniophoraceae</taxon>
        <taxon>Coniophora</taxon>
    </lineage>
</organism>
<evidence type="ECO:0000256" key="3">
    <source>
        <dbReference type="ARBA" id="ARBA00005179"/>
    </source>
</evidence>
<name>A0A5M3N009_CONPW</name>
<comment type="caution">
    <text evidence="15">The sequence shown here is derived from an EMBL/GenBank/DDBJ whole genome shotgun (WGS) entry which is preliminary data.</text>
</comment>
<dbReference type="GO" id="GO:0004497">
    <property type="term" value="F:monooxygenase activity"/>
    <property type="evidence" value="ECO:0007669"/>
    <property type="project" value="UniProtKB-KW"/>
</dbReference>
<dbReference type="PRINTS" id="PR00385">
    <property type="entry name" value="P450"/>
</dbReference>
<evidence type="ECO:0000256" key="10">
    <source>
        <dbReference type="ARBA" id="ARBA00023004"/>
    </source>
</evidence>
<dbReference type="PRINTS" id="PR00463">
    <property type="entry name" value="EP450I"/>
</dbReference>
<dbReference type="InterPro" id="IPR017972">
    <property type="entry name" value="Cyt_P450_CS"/>
</dbReference>
<keyword evidence="6" id="KW-0812">Transmembrane</keyword>
<feature type="binding site" description="axial binding residue" evidence="13">
    <location>
        <position position="402"/>
    </location>
    <ligand>
        <name>heme</name>
        <dbReference type="ChEBI" id="CHEBI:30413"/>
    </ligand>
    <ligandPart>
        <name>Fe</name>
        <dbReference type="ChEBI" id="CHEBI:18248"/>
    </ligandPart>
</feature>
<keyword evidence="5 13" id="KW-0349">Heme</keyword>
<comment type="subcellular location">
    <subcellularLocation>
        <location evidence="2">Membrane</location>
        <topology evidence="2">Single-pass membrane protein</topology>
    </subcellularLocation>
</comment>
<dbReference type="OMA" id="HKKINNV"/>
<dbReference type="EMBL" id="JH711574">
    <property type="protein sequence ID" value="EIW84708.1"/>
    <property type="molecule type" value="Genomic_DNA"/>
</dbReference>
<comment type="similarity">
    <text evidence="4 14">Belongs to the cytochrome P450 family.</text>
</comment>
<protein>
    <submittedName>
        <fullName evidence="15">Cytochrome P450</fullName>
    </submittedName>
</protein>
<gene>
    <name evidence="15" type="ORF">CONPUDRAFT_87279</name>
</gene>
<dbReference type="GO" id="GO:0005506">
    <property type="term" value="F:iron ion binding"/>
    <property type="evidence" value="ECO:0007669"/>
    <property type="project" value="InterPro"/>
</dbReference>
<dbReference type="AlphaFoldDB" id="A0A5M3N009"/>
<dbReference type="GO" id="GO:0016020">
    <property type="term" value="C:membrane"/>
    <property type="evidence" value="ECO:0007669"/>
    <property type="project" value="UniProtKB-SubCell"/>
</dbReference>
<evidence type="ECO:0000256" key="6">
    <source>
        <dbReference type="ARBA" id="ARBA00022692"/>
    </source>
</evidence>
<keyword evidence="16" id="KW-1185">Reference proteome</keyword>
<accession>A0A5M3N009</accession>
<dbReference type="RefSeq" id="XP_007764424.1">
    <property type="nucleotide sequence ID" value="XM_007766234.1"/>
</dbReference>
<evidence type="ECO:0000256" key="12">
    <source>
        <dbReference type="ARBA" id="ARBA00023136"/>
    </source>
</evidence>
<evidence type="ECO:0000256" key="11">
    <source>
        <dbReference type="ARBA" id="ARBA00023033"/>
    </source>
</evidence>
<evidence type="ECO:0000256" key="1">
    <source>
        <dbReference type="ARBA" id="ARBA00001971"/>
    </source>
</evidence>
<evidence type="ECO:0000256" key="5">
    <source>
        <dbReference type="ARBA" id="ARBA00022617"/>
    </source>
</evidence>
<dbReference type="InterPro" id="IPR036396">
    <property type="entry name" value="Cyt_P450_sf"/>
</dbReference>
<reference evidence="16" key="1">
    <citation type="journal article" date="2012" name="Science">
        <title>The Paleozoic origin of enzymatic lignin decomposition reconstructed from 31 fungal genomes.</title>
        <authorList>
            <person name="Floudas D."/>
            <person name="Binder M."/>
            <person name="Riley R."/>
            <person name="Barry K."/>
            <person name="Blanchette R.A."/>
            <person name="Henrissat B."/>
            <person name="Martinez A.T."/>
            <person name="Otillar R."/>
            <person name="Spatafora J.W."/>
            <person name="Yadav J.S."/>
            <person name="Aerts A."/>
            <person name="Benoit I."/>
            <person name="Boyd A."/>
            <person name="Carlson A."/>
            <person name="Copeland A."/>
            <person name="Coutinho P.M."/>
            <person name="de Vries R.P."/>
            <person name="Ferreira P."/>
            <person name="Findley K."/>
            <person name="Foster B."/>
            <person name="Gaskell J."/>
            <person name="Glotzer D."/>
            <person name="Gorecki P."/>
            <person name="Heitman J."/>
            <person name="Hesse C."/>
            <person name="Hori C."/>
            <person name="Igarashi K."/>
            <person name="Jurgens J.A."/>
            <person name="Kallen N."/>
            <person name="Kersten P."/>
            <person name="Kohler A."/>
            <person name="Kuees U."/>
            <person name="Kumar T.K.A."/>
            <person name="Kuo A."/>
            <person name="LaButti K."/>
            <person name="Larrondo L.F."/>
            <person name="Lindquist E."/>
            <person name="Ling A."/>
            <person name="Lombard V."/>
            <person name="Lucas S."/>
            <person name="Lundell T."/>
            <person name="Martin R."/>
            <person name="McLaughlin D.J."/>
            <person name="Morgenstern I."/>
            <person name="Morin E."/>
            <person name="Murat C."/>
            <person name="Nagy L.G."/>
            <person name="Nolan M."/>
            <person name="Ohm R.A."/>
            <person name="Patyshakuliyeva A."/>
            <person name="Rokas A."/>
            <person name="Ruiz-Duenas F.J."/>
            <person name="Sabat G."/>
            <person name="Salamov A."/>
            <person name="Samejima M."/>
            <person name="Schmutz J."/>
            <person name="Slot J.C."/>
            <person name="St John F."/>
            <person name="Stenlid J."/>
            <person name="Sun H."/>
            <person name="Sun S."/>
            <person name="Syed K."/>
            <person name="Tsang A."/>
            <person name="Wiebenga A."/>
            <person name="Young D."/>
            <person name="Pisabarro A."/>
            <person name="Eastwood D.C."/>
            <person name="Martin F."/>
            <person name="Cullen D."/>
            <person name="Grigoriev I.V."/>
            <person name="Hibbett D.S."/>
        </authorList>
    </citation>
    <scope>NUCLEOTIDE SEQUENCE [LARGE SCALE GENOMIC DNA]</scope>
    <source>
        <strain evidence="16">RWD-64-598 SS2</strain>
    </source>
</reference>
<dbReference type="GO" id="GO:0020037">
    <property type="term" value="F:heme binding"/>
    <property type="evidence" value="ECO:0007669"/>
    <property type="project" value="InterPro"/>
</dbReference>
<evidence type="ECO:0000256" key="7">
    <source>
        <dbReference type="ARBA" id="ARBA00022723"/>
    </source>
</evidence>
<dbReference type="Proteomes" id="UP000053558">
    <property type="component" value="Unassembled WGS sequence"/>
</dbReference>
<keyword evidence="12" id="KW-0472">Membrane</keyword>
<keyword evidence="8" id="KW-1133">Transmembrane helix</keyword>
<dbReference type="GO" id="GO:0016705">
    <property type="term" value="F:oxidoreductase activity, acting on paired donors, with incorporation or reduction of molecular oxygen"/>
    <property type="evidence" value="ECO:0007669"/>
    <property type="project" value="InterPro"/>
</dbReference>
<dbReference type="Gene3D" id="1.10.630.10">
    <property type="entry name" value="Cytochrome P450"/>
    <property type="match status" value="1"/>
</dbReference>
<comment type="pathway">
    <text evidence="3">Secondary metabolite biosynthesis.</text>
</comment>
<sequence>MHSILRPRGRRCTISGPRPWPLLGNVLGIDMNAPWISYAEWSKTFGKIFLTTMVGFDIVVVSDEAIARDLLDARSSKYLGRLPYGLDFHTGLIDYADNWRSHRRLLHQRFRADAARGYRDMQLRKARQLIASITDSPENYREHIQTFSSSVILSAAYGYHARPVKDQLVEKMTHTLEVMLQAAAPEKALLVGLLPFVKYIPSWIPGGSFNAASCRKSIKELSHEPFLCLKETIEPESSLPSLGYSGVSRHSQLSVNMPRDSDQQLAQDTSSTLFIFVLAMVLHPKVQERAYAEIMNVCGTDRIPMFDDSPELPYVDAIIRETLRWYPVAPLGIPHTATEDDIYRDDFIPKGTIIIINVWALAHDEARFPRANEFIPERFLTEEGALTDERVDFAFGFGRRVCPGNHFADASLWASVTSMLATFRFEKARDGQGREIEFEPKWASGTTSYPRPFPCRIVPRNPGVDVNTLSQL</sequence>
<evidence type="ECO:0000256" key="2">
    <source>
        <dbReference type="ARBA" id="ARBA00004167"/>
    </source>
</evidence>
<dbReference type="KEGG" id="cput:CONPUDRAFT_87279"/>
<proteinExistence type="inferred from homology"/>